<dbReference type="Gene3D" id="3.40.50.720">
    <property type="entry name" value="NAD(P)-binding Rossmann-like Domain"/>
    <property type="match status" value="1"/>
</dbReference>
<dbReference type="GO" id="GO:0016491">
    <property type="term" value="F:oxidoreductase activity"/>
    <property type="evidence" value="ECO:0007669"/>
    <property type="project" value="UniProtKB-KW"/>
</dbReference>
<dbReference type="PRINTS" id="PR00081">
    <property type="entry name" value="GDHRDH"/>
</dbReference>
<dbReference type="SUPFAM" id="SSF51735">
    <property type="entry name" value="NAD(P)-binding Rossmann-fold domains"/>
    <property type="match status" value="1"/>
</dbReference>
<proteinExistence type="inferred from homology"/>
<keyword evidence="2" id="KW-0560">Oxidoreductase</keyword>
<dbReference type="Proteomes" id="UP000663829">
    <property type="component" value="Unassembled WGS sequence"/>
</dbReference>
<dbReference type="Pfam" id="PF00106">
    <property type="entry name" value="adh_short"/>
    <property type="match status" value="1"/>
</dbReference>
<name>A0A815P1F6_9BILA</name>
<evidence type="ECO:0000256" key="1">
    <source>
        <dbReference type="ARBA" id="ARBA00006484"/>
    </source>
</evidence>
<dbReference type="Proteomes" id="UP000681722">
    <property type="component" value="Unassembled WGS sequence"/>
</dbReference>
<evidence type="ECO:0000313" key="4">
    <source>
        <dbReference type="EMBL" id="CAF4317250.1"/>
    </source>
</evidence>
<comment type="caution">
    <text evidence="3">The sequence shown here is derived from an EMBL/GenBank/DDBJ whole genome shotgun (WGS) entry which is preliminary data.</text>
</comment>
<reference evidence="3" key="1">
    <citation type="submission" date="2021-02" db="EMBL/GenBank/DDBJ databases">
        <authorList>
            <person name="Nowell W R."/>
        </authorList>
    </citation>
    <scope>NUCLEOTIDE SEQUENCE</scope>
</reference>
<protein>
    <submittedName>
        <fullName evidence="3">Uncharacterized protein</fullName>
    </submittedName>
</protein>
<evidence type="ECO:0000313" key="3">
    <source>
        <dbReference type="EMBL" id="CAF1441096.1"/>
    </source>
</evidence>
<organism evidence="3 5">
    <name type="scientific">Didymodactylos carnosus</name>
    <dbReference type="NCBI Taxonomy" id="1234261"/>
    <lineage>
        <taxon>Eukaryota</taxon>
        <taxon>Metazoa</taxon>
        <taxon>Spiralia</taxon>
        <taxon>Gnathifera</taxon>
        <taxon>Rotifera</taxon>
        <taxon>Eurotatoria</taxon>
        <taxon>Bdelloidea</taxon>
        <taxon>Philodinida</taxon>
        <taxon>Philodinidae</taxon>
        <taxon>Didymodactylos</taxon>
    </lineage>
</organism>
<dbReference type="EMBL" id="CAJOBC010084445">
    <property type="protein sequence ID" value="CAF4317250.1"/>
    <property type="molecule type" value="Genomic_DNA"/>
</dbReference>
<dbReference type="InterPro" id="IPR002347">
    <property type="entry name" value="SDR_fam"/>
</dbReference>
<dbReference type="PANTHER" id="PTHR43180">
    <property type="entry name" value="3-OXOACYL-(ACYL-CARRIER-PROTEIN) REDUCTASE (AFU_ORTHOLOGUE AFUA_6G11210)"/>
    <property type="match status" value="1"/>
</dbReference>
<evidence type="ECO:0000256" key="2">
    <source>
        <dbReference type="ARBA" id="ARBA00023002"/>
    </source>
</evidence>
<dbReference type="OrthoDB" id="417891at2759"/>
<dbReference type="InterPro" id="IPR036291">
    <property type="entry name" value="NAD(P)-bd_dom_sf"/>
</dbReference>
<keyword evidence="5" id="KW-1185">Reference proteome</keyword>
<dbReference type="AlphaFoldDB" id="A0A815P1F6"/>
<dbReference type="PANTHER" id="PTHR43180:SF66">
    <property type="entry name" value="SHORT-CHAIN DEHYDROGENASE_REDUCTASE FAMILY PROTEIN"/>
    <property type="match status" value="1"/>
</dbReference>
<gene>
    <name evidence="3" type="ORF">GPM918_LOCUS34378</name>
    <name evidence="4" type="ORF">SRO942_LOCUS35076</name>
</gene>
<sequence>MKRFTEKVAFVTGGASGLGKAIAERLSDEGAFVAIADINEIDGQSIADAINGIFIKMDVSKPESVKDAIESVVSRHGADSKIDIIINNAGILCQESSIHD</sequence>
<comment type="similarity">
    <text evidence="1">Belongs to the short-chain dehydrogenases/reductases (SDR) family.</text>
</comment>
<accession>A0A815P1F6</accession>
<dbReference type="EMBL" id="CAJNOQ010019002">
    <property type="protein sequence ID" value="CAF1441096.1"/>
    <property type="molecule type" value="Genomic_DNA"/>
</dbReference>
<evidence type="ECO:0000313" key="5">
    <source>
        <dbReference type="Proteomes" id="UP000663829"/>
    </source>
</evidence>